<dbReference type="Proteomes" id="UP000319817">
    <property type="component" value="Chromosome"/>
</dbReference>
<comment type="function">
    <text evidence="5">Catalyzes the NADPH-dependent reduction of 7-cyano-7-deazaguanine (preQ0) to 7-aminomethyl-7-deazaguanine (preQ1).</text>
</comment>
<keyword evidence="7" id="KW-1185">Reference proteome</keyword>
<dbReference type="InterPro" id="IPR016856">
    <property type="entry name" value="QueF_type1"/>
</dbReference>
<accession>A0A517NWB6</accession>
<evidence type="ECO:0000313" key="7">
    <source>
        <dbReference type="Proteomes" id="UP000319817"/>
    </source>
</evidence>
<organism evidence="6 7">
    <name type="scientific">Stieleria marina</name>
    <dbReference type="NCBI Taxonomy" id="1930275"/>
    <lineage>
        <taxon>Bacteria</taxon>
        <taxon>Pseudomonadati</taxon>
        <taxon>Planctomycetota</taxon>
        <taxon>Planctomycetia</taxon>
        <taxon>Pirellulales</taxon>
        <taxon>Pirellulaceae</taxon>
        <taxon>Stieleria</taxon>
    </lineage>
</organism>
<dbReference type="HAMAP" id="MF_00818">
    <property type="entry name" value="QueF_type1"/>
    <property type="match status" value="1"/>
</dbReference>
<keyword evidence="4 5" id="KW-0560">Oxidoreductase</keyword>
<dbReference type="EMBL" id="CP036526">
    <property type="protein sequence ID" value="QDT11412.1"/>
    <property type="molecule type" value="Genomic_DNA"/>
</dbReference>
<keyword evidence="2 5" id="KW-0671">Queuosine biosynthesis</keyword>
<dbReference type="Pfam" id="PF14489">
    <property type="entry name" value="QueF"/>
    <property type="match status" value="1"/>
</dbReference>
<dbReference type="GO" id="GO:0008616">
    <property type="term" value="P:tRNA queuosine(34) biosynthetic process"/>
    <property type="evidence" value="ECO:0007669"/>
    <property type="project" value="UniProtKB-UniRule"/>
</dbReference>
<evidence type="ECO:0000256" key="5">
    <source>
        <dbReference type="HAMAP-Rule" id="MF_00818"/>
    </source>
</evidence>
<keyword evidence="1 5" id="KW-0963">Cytoplasm</keyword>
<dbReference type="InterPro" id="IPR029500">
    <property type="entry name" value="QueF"/>
</dbReference>
<dbReference type="SUPFAM" id="SSF55620">
    <property type="entry name" value="Tetrahydrobiopterin biosynthesis enzymes-like"/>
    <property type="match status" value="1"/>
</dbReference>
<comment type="similarity">
    <text evidence="5">Belongs to the GTP cyclohydrolase I family. QueF type 1 subfamily.</text>
</comment>
<evidence type="ECO:0000256" key="1">
    <source>
        <dbReference type="ARBA" id="ARBA00022490"/>
    </source>
</evidence>
<reference evidence="6 7" key="1">
    <citation type="submission" date="2019-02" db="EMBL/GenBank/DDBJ databases">
        <title>Deep-cultivation of Planctomycetes and their phenomic and genomic characterization uncovers novel biology.</title>
        <authorList>
            <person name="Wiegand S."/>
            <person name="Jogler M."/>
            <person name="Boedeker C."/>
            <person name="Pinto D."/>
            <person name="Vollmers J."/>
            <person name="Rivas-Marin E."/>
            <person name="Kohn T."/>
            <person name="Peeters S.H."/>
            <person name="Heuer A."/>
            <person name="Rast P."/>
            <person name="Oberbeckmann S."/>
            <person name="Bunk B."/>
            <person name="Jeske O."/>
            <person name="Meyerdierks A."/>
            <person name="Storesund J.E."/>
            <person name="Kallscheuer N."/>
            <person name="Luecker S."/>
            <person name="Lage O.M."/>
            <person name="Pohl T."/>
            <person name="Merkel B.J."/>
            <person name="Hornburger P."/>
            <person name="Mueller R.-W."/>
            <person name="Bruemmer F."/>
            <person name="Labrenz M."/>
            <person name="Spormann A.M."/>
            <person name="Op den Camp H."/>
            <person name="Overmann J."/>
            <person name="Amann R."/>
            <person name="Jetten M.S.M."/>
            <person name="Mascher T."/>
            <person name="Medema M.H."/>
            <person name="Devos D.P."/>
            <person name="Kaster A.-K."/>
            <person name="Ovreas L."/>
            <person name="Rohde M."/>
            <person name="Galperin M.Y."/>
            <person name="Jogler C."/>
        </authorList>
    </citation>
    <scope>NUCLEOTIDE SEQUENCE [LARGE SCALE GENOMIC DNA]</scope>
    <source>
        <strain evidence="6 7">K23_9</strain>
    </source>
</reference>
<sequence>MEAKRARIWNLEAEKSILNQTNDFRDTLEVFDNPSASREFTIEHHCPEFTSVCPKTGQPDYGEIVFTYVPDQLCVELKSLKMYLQRFRNEGIFYEAVTNRIMDDFLAVVKPKSATVESKWTPRGGLHSNIIVRFPDKS</sequence>
<evidence type="ECO:0000256" key="3">
    <source>
        <dbReference type="ARBA" id="ARBA00022857"/>
    </source>
</evidence>
<dbReference type="RefSeq" id="WP_419189028.1">
    <property type="nucleotide sequence ID" value="NZ_CP036526.1"/>
</dbReference>
<dbReference type="GO" id="GO:0033739">
    <property type="term" value="F:preQ1 synthase activity"/>
    <property type="evidence" value="ECO:0007669"/>
    <property type="project" value="UniProtKB-UniRule"/>
</dbReference>
<proteinExistence type="inferred from homology"/>
<dbReference type="InterPro" id="IPR050084">
    <property type="entry name" value="NADPH_dep_7-cyano-7-deazaG_red"/>
</dbReference>
<dbReference type="PANTHER" id="PTHR34354">
    <property type="entry name" value="NADPH-DEPENDENT 7-CYANO-7-DEAZAGUANINE REDUCTASE"/>
    <property type="match status" value="1"/>
</dbReference>
<dbReference type="Gene3D" id="3.30.1130.10">
    <property type="match status" value="1"/>
</dbReference>
<evidence type="ECO:0000256" key="4">
    <source>
        <dbReference type="ARBA" id="ARBA00023002"/>
    </source>
</evidence>
<dbReference type="AlphaFoldDB" id="A0A517NWB6"/>
<dbReference type="PIRSF" id="PIRSF027377">
    <property type="entry name" value="Nitrile_oxidored_QueF"/>
    <property type="match status" value="1"/>
</dbReference>
<name>A0A517NWB6_9BACT</name>
<comment type="subcellular location">
    <subcellularLocation>
        <location evidence="5">Cytoplasm</location>
    </subcellularLocation>
</comment>
<dbReference type="UniPathway" id="UPA00392"/>
<evidence type="ECO:0000256" key="2">
    <source>
        <dbReference type="ARBA" id="ARBA00022785"/>
    </source>
</evidence>
<feature type="binding site" evidence="5">
    <location>
        <begin position="75"/>
        <end position="77"/>
    </location>
    <ligand>
        <name>substrate</name>
    </ligand>
</feature>
<comment type="catalytic activity">
    <reaction evidence="5">
        <text>7-aminomethyl-7-carbaguanine + 2 NADP(+) = 7-cyano-7-carbaguanine + 2 NADPH + 3 H(+)</text>
        <dbReference type="Rhea" id="RHEA:13409"/>
        <dbReference type="ChEBI" id="CHEBI:15378"/>
        <dbReference type="ChEBI" id="CHEBI:45075"/>
        <dbReference type="ChEBI" id="CHEBI:57783"/>
        <dbReference type="ChEBI" id="CHEBI:58349"/>
        <dbReference type="ChEBI" id="CHEBI:58703"/>
        <dbReference type="EC" id="1.7.1.13"/>
    </reaction>
</comment>
<protein>
    <recommendedName>
        <fullName evidence="5">NADPH-dependent 7-cyano-7-deazaguanine reductase</fullName>
        <ecNumber evidence="5">1.7.1.13</ecNumber>
    </recommendedName>
    <alternativeName>
        <fullName evidence="5">7-cyano-7-carbaguanine reductase</fullName>
    </alternativeName>
    <alternativeName>
        <fullName evidence="5">NADPH-dependent nitrile oxidoreductase</fullName>
    </alternativeName>
    <alternativeName>
        <fullName evidence="5">PreQ(0) reductase</fullName>
    </alternativeName>
</protein>
<dbReference type="PANTHER" id="PTHR34354:SF1">
    <property type="entry name" value="NADPH-DEPENDENT 7-CYANO-7-DEAZAGUANINE REDUCTASE"/>
    <property type="match status" value="1"/>
</dbReference>
<evidence type="ECO:0000313" key="6">
    <source>
        <dbReference type="EMBL" id="QDT11412.1"/>
    </source>
</evidence>
<feature type="active site" description="Thioimide intermediate" evidence="5">
    <location>
        <position position="53"/>
    </location>
</feature>
<feature type="binding site" evidence="5">
    <location>
        <begin position="94"/>
        <end position="95"/>
    </location>
    <ligand>
        <name>substrate</name>
    </ligand>
</feature>
<dbReference type="NCBIfam" id="TIGR03139">
    <property type="entry name" value="QueF-II"/>
    <property type="match status" value="1"/>
</dbReference>
<keyword evidence="3 5" id="KW-0521">NADP</keyword>
<gene>
    <name evidence="5 6" type="primary">queF</name>
    <name evidence="6" type="ORF">K239x_34090</name>
</gene>
<comment type="pathway">
    <text evidence="5">tRNA modification; tRNA-queuosine biosynthesis.</text>
</comment>
<feature type="active site" description="Proton donor" evidence="5">
    <location>
        <position position="60"/>
    </location>
</feature>
<dbReference type="GO" id="GO:0005737">
    <property type="term" value="C:cytoplasm"/>
    <property type="evidence" value="ECO:0007669"/>
    <property type="project" value="UniProtKB-SubCell"/>
</dbReference>
<dbReference type="InterPro" id="IPR043133">
    <property type="entry name" value="GTP-CH-I_C/QueF"/>
</dbReference>
<dbReference type="EC" id="1.7.1.13" evidence="5"/>